<dbReference type="EMBL" id="FOCM01000005">
    <property type="protein sequence ID" value="SEN68133.1"/>
    <property type="molecule type" value="Genomic_DNA"/>
</dbReference>
<keyword evidence="3" id="KW-1185">Reference proteome</keyword>
<name>A0A1H8IHH9_9RHOB</name>
<protein>
    <submittedName>
        <fullName evidence="2">Uncharacterized protein</fullName>
    </submittedName>
</protein>
<evidence type="ECO:0000313" key="3">
    <source>
        <dbReference type="Proteomes" id="UP000199372"/>
    </source>
</evidence>
<feature type="region of interest" description="Disordered" evidence="1">
    <location>
        <begin position="1"/>
        <end position="63"/>
    </location>
</feature>
<dbReference type="AlphaFoldDB" id="A0A1H8IHH9"/>
<accession>A0A1H8IHH9</accession>
<reference evidence="3" key="1">
    <citation type="submission" date="2016-10" db="EMBL/GenBank/DDBJ databases">
        <authorList>
            <person name="Varghese N."/>
            <person name="Submissions S."/>
        </authorList>
    </citation>
    <scope>NUCLEOTIDE SEQUENCE [LARGE SCALE GENOMIC DNA]</scope>
    <source>
        <strain evidence="3">DSM 26893</strain>
    </source>
</reference>
<dbReference type="Proteomes" id="UP000199372">
    <property type="component" value="Unassembled WGS sequence"/>
</dbReference>
<gene>
    <name evidence="2" type="ORF">SAMN04488011_105239</name>
</gene>
<proteinExistence type="predicted"/>
<evidence type="ECO:0000313" key="2">
    <source>
        <dbReference type="EMBL" id="SEN68133.1"/>
    </source>
</evidence>
<sequence>MASSDAAPPTESLAAPKTVRVQSLDDPSNGDTATPQTPPARTPSPAERACTEDGGRWGRAGESGFICYRTPRDANKSCTRESDCLGACLARSRTCAPITPLLGCHEILTDSGTRATECKDV</sequence>
<organism evidence="2 3">
    <name type="scientific">Palleronia pelagia</name>
    <dbReference type="NCBI Taxonomy" id="387096"/>
    <lineage>
        <taxon>Bacteria</taxon>
        <taxon>Pseudomonadati</taxon>
        <taxon>Pseudomonadota</taxon>
        <taxon>Alphaproteobacteria</taxon>
        <taxon>Rhodobacterales</taxon>
        <taxon>Roseobacteraceae</taxon>
        <taxon>Palleronia</taxon>
    </lineage>
</organism>
<evidence type="ECO:0000256" key="1">
    <source>
        <dbReference type="SAM" id="MobiDB-lite"/>
    </source>
</evidence>